<dbReference type="GO" id="GO:0000166">
    <property type="term" value="F:nucleotide binding"/>
    <property type="evidence" value="ECO:0007669"/>
    <property type="project" value="InterPro"/>
</dbReference>
<dbReference type="PANTHER" id="PTHR39646:SF1">
    <property type="entry name" value="DNA-DIRECTED RNA POLYMERASE SUBUNIT RPO4"/>
    <property type="match status" value="1"/>
</dbReference>
<keyword evidence="1" id="KW-0963">Cytoplasm</keyword>
<comment type="subcellular location">
    <subcellularLocation>
        <location evidence="1">Cytoplasm</location>
    </subcellularLocation>
</comment>
<dbReference type="Gene3D" id="1.10.150.80">
    <property type="entry name" value="HRDC domain"/>
    <property type="match status" value="1"/>
</dbReference>
<dbReference type="SUPFAM" id="SSF47819">
    <property type="entry name" value="HRDC-like"/>
    <property type="match status" value="1"/>
</dbReference>
<dbReference type="NCBIfam" id="NF011550">
    <property type="entry name" value="PRK14981.1-1"/>
    <property type="match status" value="1"/>
</dbReference>
<dbReference type="Gene3D" id="6.10.140.10">
    <property type="match status" value="1"/>
</dbReference>
<keyword evidence="1" id="KW-0804">Transcription</keyword>
<dbReference type="GO" id="GO:0000428">
    <property type="term" value="C:DNA-directed RNA polymerase complex"/>
    <property type="evidence" value="ECO:0007669"/>
    <property type="project" value="UniProtKB-KW"/>
</dbReference>
<comment type="caution">
    <text evidence="2">The sequence shown here is derived from an EMBL/GenBank/DDBJ whole genome shotgun (WGS) entry which is preliminary data.</text>
</comment>
<proteinExistence type="inferred from homology"/>
<dbReference type="InterPro" id="IPR005574">
    <property type="entry name" value="Rpb4/RPC9"/>
</dbReference>
<dbReference type="OrthoDB" id="25158at2157"/>
<keyword evidence="1" id="KW-0548">Nucleotidyltransferase</keyword>
<dbReference type="EC" id="2.7.7.6" evidence="1"/>
<comment type="catalytic activity">
    <reaction evidence="1">
        <text>RNA(n) + a ribonucleoside 5'-triphosphate = RNA(n+1) + diphosphate</text>
        <dbReference type="Rhea" id="RHEA:21248"/>
        <dbReference type="Rhea" id="RHEA-COMP:14527"/>
        <dbReference type="Rhea" id="RHEA-COMP:17342"/>
        <dbReference type="ChEBI" id="CHEBI:33019"/>
        <dbReference type="ChEBI" id="CHEBI:61557"/>
        <dbReference type="ChEBI" id="CHEBI:140395"/>
        <dbReference type="EC" id="2.7.7.6"/>
    </reaction>
</comment>
<protein>
    <recommendedName>
        <fullName evidence="1">DNA-directed RNA polymerase subunit Rpo4</fullName>
        <ecNumber evidence="1">2.7.7.6</ecNumber>
    </recommendedName>
    <alternativeName>
        <fullName evidence="1">DNA-directed RNA polymerase subunit F</fullName>
    </alternativeName>
</protein>
<dbReference type="Proteomes" id="UP000628840">
    <property type="component" value="Unassembled WGS sequence"/>
</dbReference>
<dbReference type="GeneID" id="55824738"/>
<keyword evidence="1 2" id="KW-0240">DNA-directed RNA polymerase</keyword>
<dbReference type="InterPro" id="IPR010924">
    <property type="entry name" value="Rpo4"/>
</dbReference>
<dbReference type="InterPro" id="IPR044876">
    <property type="entry name" value="HRDC_dom_sf"/>
</dbReference>
<dbReference type="RefSeq" id="WP_123076121.1">
    <property type="nucleotide sequence ID" value="NZ_BMPF01000001.1"/>
</dbReference>
<accession>A0A830ERV9</accession>
<comment type="function">
    <text evidence="1">DNA-dependent RNA polymerase (RNAP) catalyzes the transcription of DNA into RNA using the four ribonucleoside triphosphates as substrates. This subunit is less well bound than the others.</text>
</comment>
<dbReference type="AlphaFoldDB" id="A0A830ERV9"/>
<sequence>MTIFKETVDEEFLTVSEARDLLADVEAERAADEERELRYELSRAVEHVDRFAVLEGEESRELVEDLLELEQIAETATAVKIADLLPRNRDELRAVFAQERYALSGDELDEVLNVVAKYA</sequence>
<name>A0A830ERV9_9EURY</name>
<evidence type="ECO:0000256" key="1">
    <source>
        <dbReference type="HAMAP-Rule" id="MF_00864"/>
    </source>
</evidence>
<reference evidence="2 3" key="1">
    <citation type="journal article" date="2019" name="Int. J. Syst. Evol. Microbiol.">
        <title>The Global Catalogue of Microorganisms (GCM) 10K type strain sequencing project: providing services to taxonomists for standard genome sequencing and annotation.</title>
        <authorList>
            <consortium name="The Broad Institute Genomics Platform"/>
            <consortium name="The Broad Institute Genome Sequencing Center for Infectious Disease"/>
            <person name="Wu L."/>
            <person name="Ma J."/>
        </authorList>
    </citation>
    <scope>NUCLEOTIDE SEQUENCE [LARGE SCALE GENOMIC DNA]</scope>
    <source>
        <strain evidence="2 3">JCM 19585</strain>
    </source>
</reference>
<keyword evidence="1" id="KW-0808">Transferase</keyword>
<dbReference type="HAMAP" id="MF_00864">
    <property type="entry name" value="RNApol_arch_Rpo4"/>
    <property type="match status" value="1"/>
</dbReference>
<evidence type="ECO:0000313" key="2">
    <source>
        <dbReference type="EMBL" id="GGL23240.1"/>
    </source>
</evidence>
<dbReference type="GO" id="GO:0006352">
    <property type="term" value="P:DNA-templated transcription initiation"/>
    <property type="evidence" value="ECO:0007669"/>
    <property type="project" value="InterPro"/>
</dbReference>
<keyword evidence="3" id="KW-1185">Reference proteome</keyword>
<dbReference type="GO" id="GO:0005737">
    <property type="term" value="C:cytoplasm"/>
    <property type="evidence" value="ECO:0007669"/>
    <property type="project" value="UniProtKB-SubCell"/>
</dbReference>
<dbReference type="Pfam" id="PF03874">
    <property type="entry name" value="RNA_pol_Rpb4"/>
    <property type="match status" value="1"/>
</dbReference>
<comment type="similarity">
    <text evidence="1">Belongs to the eukaryotic RPB4 RNA polymerase subunit family.</text>
</comment>
<dbReference type="PIRSF" id="PIRSF005053">
    <property type="entry name" value="RNA_pol_F_arch"/>
    <property type="match status" value="1"/>
</dbReference>
<gene>
    <name evidence="1" type="primary">rpo4</name>
    <name evidence="1" type="synonym">rpoF</name>
    <name evidence="2" type="ORF">GCM10009037_03440</name>
</gene>
<dbReference type="InterPro" id="IPR010997">
    <property type="entry name" value="HRDC-like_sf"/>
</dbReference>
<dbReference type="PANTHER" id="PTHR39646">
    <property type="entry name" value="RNA POLYMERASE RPB4"/>
    <property type="match status" value="1"/>
</dbReference>
<comment type="subunit">
    <text evidence="1">Part of the RNA polymerase complex. Forms a stalk with Rpo7 that extends from the main structure.</text>
</comment>
<organism evidence="2 3">
    <name type="scientific">Halarchaeum grantii</name>
    <dbReference type="NCBI Taxonomy" id="1193105"/>
    <lineage>
        <taxon>Archaea</taxon>
        <taxon>Methanobacteriati</taxon>
        <taxon>Methanobacteriota</taxon>
        <taxon>Stenosarchaea group</taxon>
        <taxon>Halobacteria</taxon>
        <taxon>Halobacteriales</taxon>
        <taxon>Halobacteriaceae</taxon>
    </lineage>
</organism>
<evidence type="ECO:0000313" key="3">
    <source>
        <dbReference type="Proteomes" id="UP000628840"/>
    </source>
</evidence>
<dbReference type="EMBL" id="BMPF01000001">
    <property type="protein sequence ID" value="GGL23240.1"/>
    <property type="molecule type" value="Genomic_DNA"/>
</dbReference>
<dbReference type="GO" id="GO:0003899">
    <property type="term" value="F:DNA-directed RNA polymerase activity"/>
    <property type="evidence" value="ECO:0007669"/>
    <property type="project" value="UniProtKB-UniRule"/>
</dbReference>